<dbReference type="OrthoDB" id="2427603at2"/>
<protein>
    <submittedName>
        <fullName evidence="1">Uncharacterized protein</fullName>
    </submittedName>
</protein>
<organism evidence="1 2">
    <name type="scientific">Salipaludibacillus neizhouensis</name>
    <dbReference type="NCBI Taxonomy" id="885475"/>
    <lineage>
        <taxon>Bacteria</taxon>
        <taxon>Bacillati</taxon>
        <taxon>Bacillota</taxon>
        <taxon>Bacilli</taxon>
        <taxon>Bacillales</taxon>
        <taxon>Bacillaceae</taxon>
    </lineage>
</organism>
<keyword evidence="2" id="KW-1185">Reference proteome</keyword>
<reference evidence="1 2" key="1">
    <citation type="submission" date="2017-10" db="EMBL/GenBank/DDBJ databases">
        <title>Bacillus sp. nov., a halophilic bacterium isolated from a Keqin Lake.</title>
        <authorList>
            <person name="Wang H."/>
        </authorList>
    </citation>
    <scope>NUCLEOTIDE SEQUENCE [LARGE SCALE GENOMIC DNA]</scope>
    <source>
        <strain evidence="1 2">KCTC 13187</strain>
    </source>
</reference>
<sequence>MKKIFIFAVIIIGLTYGGYRILLSYASDYLVDQVANEILADDGIEKLLEDPQVGELLDKYNSEASSGKIPENMAFSTKEEATKVLVSNFTVSEIKDITAKASRGLTSEEQAELESMVLNRLTPEEVEALWMIGISEFSGEFTK</sequence>
<dbReference type="RefSeq" id="WP_110936913.1">
    <property type="nucleotide sequence ID" value="NZ_KZ614146.1"/>
</dbReference>
<name>A0A3A9K561_9BACI</name>
<dbReference type="AlphaFoldDB" id="A0A3A9K561"/>
<gene>
    <name evidence="1" type="ORF">CR203_19925</name>
</gene>
<accession>A0A3A9K561</accession>
<comment type="caution">
    <text evidence="1">The sequence shown here is derived from an EMBL/GenBank/DDBJ whole genome shotgun (WGS) entry which is preliminary data.</text>
</comment>
<evidence type="ECO:0000313" key="2">
    <source>
        <dbReference type="Proteomes" id="UP000281498"/>
    </source>
</evidence>
<dbReference type="EMBL" id="PDOE01000014">
    <property type="protein sequence ID" value="RKL65592.1"/>
    <property type="molecule type" value="Genomic_DNA"/>
</dbReference>
<evidence type="ECO:0000313" key="1">
    <source>
        <dbReference type="EMBL" id="RKL65592.1"/>
    </source>
</evidence>
<dbReference type="Proteomes" id="UP000281498">
    <property type="component" value="Unassembled WGS sequence"/>
</dbReference>
<proteinExistence type="predicted"/>